<evidence type="ECO:0000256" key="1">
    <source>
        <dbReference type="SAM" id="MobiDB-lite"/>
    </source>
</evidence>
<sequence length="159" mass="17363">MGKWVAANSTRPPHCRSTNAREIKAVIPLSARGDQVLNPGAMRALKAGVVQWVVDVIELCFHTAGAGQKGCGFTLRVLVHLAEREGLGDLGLKGNDRLDDIPKSRTFERTERGPRGEALVWRHRRPGTPAPPPDRCVDVGLSCIRRDSTDDDADEDGFD</sequence>
<dbReference type="InParanoid" id="A0A0G4GJP0"/>
<dbReference type="EMBL" id="CDMY01000688">
    <property type="protein sequence ID" value="CEM30158.1"/>
    <property type="molecule type" value="Genomic_DNA"/>
</dbReference>
<dbReference type="VEuPathDB" id="CryptoDB:Vbra_18035"/>
<dbReference type="PhylomeDB" id="A0A0G4GJP0"/>
<accession>A0A0G4GJP0</accession>
<dbReference type="Proteomes" id="UP000041254">
    <property type="component" value="Unassembled WGS sequence"/>
</dbReference>
<keyword evidence="3" id="KW-1185">Reference proteome</keyword>
<evidence type="ECO:0000313" key="3">
    <source>
        <dbReference type="Proteomes" id="UP000041254"/>
    </source>
</evidence>
<feature type="region of interest" description="Disordered" evidence="1">
    <location>
        <begin position="92"/>
        <end position="114"/>
    </location>
</feature>
<name>A0A0G4GJP0_VITBC</name>
<feature type="compositionally biased region" description="Basic and acidic residues" evidence="1">
    <location>
        <begin position="94"/>
        <end position="114"/>
    </location>
</feature>
<organism evidence="2 3">
    <name type="scientific">Vitrella brassicaformis (strain CCMP3155)</name>
    <dbReference type="NCBI Taxonomy" id="1169540"/>
    <lineage>
        <taxon>Eukaryota</taxon>
        <taxon>Sar</taxon>
        <taxon>Alveolata</taxon>
        <taxon>Colpodellida</taxon>
        <taxon>Vitrellaceae</taxon>
        <taxon>Vitrella</taxon>
    </lineage>
</organism>
<proteinExistence type="predicted"/>
<reference evidence="2 3" key="1">
    <citation type="submission" date="2014-11" db="EMBL/GenBank/DDBJ databases">
        <authorList>
            <person name="Zhu J."/>
            <person name="Qi W."/>
            <person name="Song R."/>
        </authorList>
    </citation>
    <scope>NUCLEOTIDE SEQUENCE [LARGE SCALE GENOMIC DNA]</scope>
</reference>
<gene>
    <name evidence="2" type="ORF">Vbra_18035</name>
</gene>
<protein>
    <submittedName>
        <fullName evidence="2">Uncharacterized protein</fullName>
    </submittedName>
</protein>
<evidence type="ECO:0000313" key="2">
    <source>
        <dbReference type="EMBL" id="CEM30158.1"/>
    </source>
</evidence>
<dbReference type="AlphaFoldDB" id="A0A0G4GJP0"/>